<keyword evidence="2" id="KW-1185">Reference proteome</keyword>
<dbReference type="Proteomes" id="UP001469553">
    <property type="component" value="Unassembled WGS sequence"/>
</dbReference>
<name>A0ABV0XH75_9TELE</name>
<accession>A0ABV0XH75</accession>
<reference evidence="1 2" key="1">
    <citation type="submission" date="2021-06" db="EMBL/GenBank/DDBJ databases">
        <authorList>
            <person name="Palmer J.M."/>
        </authorList>
    </citation>
    <scope>NUCLEOTIDE SEQUENCE [LARGE SCALE GENOMIC DNA]</scope>
    <source>
        <strain evidence="1 2">AS_MEX2019</strain>
        <tissue evidence="1">Muscle</tissue>
    </source>
</reference>
<dbReference type="EMBL" id="JAHRIP010002244">
    <property type="protein sequence ID" value="MEQ2280821.1"/>
    <property type="molecule type" value="Genomic_DNA"/>
</dbReference>
<evidence type="ECO:0000313" key="1">
    <source>
        <dbReference type="EMBL" id="MEQ2280821.1"/>
    </source>
</evidence>
<gene>
    <name evidence="1" type="ORF">AMECASPLE_023932</name>
</gene>
<protein>
    <submittedName>
        <fullName evidence="1">Uncharacterized protein</fullName>
    </submittedName>
</protein>
<sequence>MDNRGGENCPLRLYVTSIPWNLVKALPEVGAEYILGRGLQQTFPADPHYTLGPAKSVWLPHLPVGPTDHQVVIGGQLSLTSPKCPNHAANNRKFNQHSPENPLNLLKTSMNIQNFQSMLYIILEPSLQLI</sequence>
<organism evidence="1 2">
    <name type="scientific">Ameca splendens</name>
    <dbReference type="NCBI Taxonomy" id="208324"/>
    <lineage>
        <taxon>Eukaryota</taxon>
        <taxon>Metazoa</taxon>
        <taxon>Chordata</taxon>
        <taxon>Craniata</taxon>
        <taxon>Vertebrata</taxon>
        <taxon>Euteleostomi</taxon>
        <taxon>Actinopterygii</taxon>
        <taxon>Neopterygii</taxon>
        <taxon>Teleostei</taxon>
        <taxon>Neoteleostei</taxon>
        <taxon>Acanthomorphata</taxon>
        <taxon>Ovalentaria</taxon>
        <taxon>Atherinomorphae</taxon>
        <taxon>Cyprinodontiformes</taxon>
        <taxon>Goodeidae</taxon>
        <taxon>Ameca</taxon>
    </lineage>
</organism>
<proteinExistence type="predicted"/>
<evidence type="ECO:0000313" key="2">
    <source>
        <dbReference type="Proteomes" id="UP001469553"/>
    </source>
</evidence>
<comment type="caution">
    <text evidence="1">The sequence shown here is derived from an EMBL/GenBank/DDBJ whole genome shotgun (WGS) entry which is preliminary data.</text>
</comment>